<dbReference type="AlphaFoldDB" id="A0A560KXF0"/>
<evidence type="ECO:0000259" key="5">
    <source>
        <dbReference type="Pfam" id="PF00171"/>
    </source>
</evidence>
<dbReference type="InterPro" id="IPR016161">
    <property type="entry name" value="Ald_DH/histidinol_DH"/>
</dbReference>
<evidence type="ECO:0000256" key="1">
    <source>
        <dbReference type="ARBA" id="ARBA00009986"/>
    </source>
</evidence>
<keyword evidence="7" id="KW-1185">Reference proteome</keyword>
<proteinExistence type="inferred from homology"/>
<dbReference type="PANTHER" id="PTHR11699">
    <property type="entry name" value="ALDEHYDE DEHYDROGENASE-RELATED"/>
    <property type="match status" value="1"/>
</dbReference>
<dbReference type="Gene3D" id="3.40.309.10">
    <property type="entry name" value="Aldehyde Dehydrogenase, Chain A, domain 2"/>
    <property type="match status" value="1"/>
</dbReference>
<comment type="caution">
    <text evidence="6">The sequence shown here is derived from an EMBL/GenBank/DDBJ whole genome shotgun (WGS) entry which is preliminary data.</text>
</comment>
<comment type="similarity">
    <text evidence="1 4">Belongs to the aldehyde dehydrogenase family.</text>
</comment>
<gene>
    <name evidence="6" type="ORF">FBZ93_120125</name>
</gene>
<dbReference type="OrthoDB" id="9772584at2"/>
<evidence type="ECO:0000313" key="6">
    <source>
        <dbReference type="EMBL" id="TWB87827.1"/>
    </source>
</evidence>
<protein>
    <submittedName>
        <fullName evidence="6">Betaine-aldehyde dehydrogenase</fullName>
    </submittedName>
</protein>
<name>A0A560KXF0_9BRAD</name>
<reference evidence="6 7" key="1">
    <citation type="submission" date="2019-06" db="EMBL/GenBank/DDBJ databases">
        <title>Genomic Encyclopedia of Type Strains, Phase IV (KMG-V): Genome sequencing to study the core and pangenomes of soil and plant-associated prokaryotes.</title>
        <authorList>
            <person name="Whitman W."/>
        </authorList>
    </citation>
    <scope>NUCLEOTIDE SEQUENCE [LARGE SCALE GENOMIC DNA]</scope>
    <source>
        <strain evidence="6 7">BR 10355</strain>
    </source>
</reference>
<dbReference type="RefSeq" id="WP_146992370.1">
    <property type="nucleotide sequence ID" value="NZ_VITY01000020.1"/>
</dbReference>
<dbReference type="GO" id="GO:0016620">
    <property type="term" value="F:oxidoreductase activity, acting on the aldehyde or oxo group of donors, NAD or NADP as acceptor"/>
    <property type="evidence" value="ECO:0007669"/>
    <property type="project" value="InterPro"/>
</dbReference>
<dbReference type="PROSITE" id="PS00687">
    <property type="entry name" value="ALDEHYDE_DEHYDR_GLU"/>
    <property type="match status" value="1"/>
</dbReference>
<accession>A0A560KXF0</accession>
<feature type="active site" evidence="3">
    <location>
        <position position="253"/>
    </location>
</feature>
<evidence type="ECO:0000313" key="7">
    <source>
        <dbReference type="Proteomes" id="UP000321304"/>
    </source>
</evidence>
<dbReference type="SUPFAM" id="SSF53720">
    <property type="entry name" value="ALDH-like"/>
    <property type="match status" value="1"/>
</dbReference>
<dbReference type="Pfam" id="PF00171">
    <property type="entry name" value="Aldedh"/>
    <property type="match status" value="1"/>
</dbReference>
<dbReference type="Proteomes" id="UP000321304">
    <property type="component" value="Unassembled WGS sequence"/>
</dbReference>
<dbReference type="InterPro" id="IPR029510">
    <property type="entry name" value="Ald_DH_CS_GLU"/>
</dbReference>
<evidence type="ECO:0000256" key="3">
    <source>
        <dbReference type="PROSITE-ProRule" id="PRU10007"/>
    </source>
</evidence>
<dbReference type="InterPro" id="IPR016163">
    <property type="entry name" value="Ald_DH_C"/>
</dbReference>
<organism evidence="6 7">
    <name type="scientific">Bradyrhizobium macuxiense</name>
    <dbReference type="NCBI Taxonomy" id="1755647"/>
    <lineage>
        <taxon>Bacteria</taxon>
        <taxon>Pseudomonadati</taxon>
        <taxon>Pseudomonadota</taxon>
        <taxon>Alphaproteobacteria</taxon>
        <taxon>Hyphomicrobiales</taxon>
        <taxon>Nitrobacteraceae</taxon>
        <taxon>Bradyrhizobium</taxon>
    </lineage>
</organism>
<dbReference type="InterPro" id="IPR015590">
    <property type="entry name" value="Aldehyde_DH_dom"/>
</dbReference>
<evidence type="ECO:0000256" key="4">
    <source>
        <dbReference type="RuleBase" id="RU003345"/>
    </source>
</evidence>
<dbReference type="InterPro" id="IPR016162">
    <property type="entry name" value="Ald_DH_N"/>
</dbReference>
<dbReference type="FunFam" id="3.40.605.10:FF:000007">
    <property type="entry name" value="NAD/NADP-dependent betaine aldehyde dehydrogenase"/>
    <property type="match status" value="1"/>
</dbReference>
<evidence type="ECO:0000256" key="2">
    <source>
        <dbReference type="ARBA" id="ARBA00023002"/>
    </source>
</evidence>
<dbReference type="Gene3D" id="3.40.605.10">
    <property type="entry name" value="Aldehyde Dehydrogenase, Chain A, domain 1"/>
    <property type="match status" value="1"/>
</dbReference>
<sequence>MPSVEEALPRHKGIFYGGSWRDPVSPSWVEIIAPATGKVLTTTMQASASDVPLAVAAARNGFDVWRGVPPLERAGILREMARLVRNHAREFALLDAHNCGSPLRHLDYEADRCGFVLEYFAGLVTEMKGHSVPQGFDSISFSVREPYGVVARIAASNHPLLFTVGKAAAVLAAGNSIVIKPPHQAPLSALRSAEIFDGLLPPGVFNVLTGGREVGAALASDPGVAMVGLVGGSDAGRSVLHAAADTIKRTIMELSGKNALIALPDADPERVAAGMVRGMNYTWCGQSMSSPTRAFVHADICDAVLARLPAHLAKVRPGLPEDPQTTMGSLIDRTAFEKVKSYIAIGIEEGAKLIYGGHPPTDPALSTGYFMLPTIFADVTMNMRIARDEIFGPVQAVLKWTDEAEMLRQVNELEFGLSCSVWTRDVTRAHRIVSRVEAGFCWINEASRHAQGSPFGGYKQSGLGREECLEELLAFTQEKNIIIGLGS</sequence>
<keyword evidence="2 4" id="KW-0560">Oxidoreductase</keyword>
<dbReference type="EMBL" id="VITY01000020">
    <property type="protein sequence ID" value="TWB87827.1"/>
    <property type="molecule type" value="Genomic_DNA"/>
</dbReference>
<feature type="domain" description="Aldehyde dehydrogenase" evidence="5">
    <location>
        <begin position="20"/>
        <end position="481"/>
    </location>
</feature>